<proteinExistence type="inferred from homology"/>
<dbReference type="Pfam" id="PF01327">
    <property type="entry name" value="Pep_deformylase"/>
    <property type="match status" value="1"/>
</dbReference>
<feature type="binding site" evidence="2">
    <location>
        <position position="200"/>
    </location>
    <ligand>
        <name>Fe cation</name>
        <dbReference type="ChEBI" id="CHEBI:24875"/>
    </ligand>
</feature>
<feature type="binding site" evidence="2">
    <location>
        <position position="242"/>
    </location>
    <ligand>
        <name>Fe cation</name>
        <dbReference type="ChEBI" id="CHEBI:24875"/>
    </ligand>
</feature>
<dbReference type="PANTHER" id="PTHR10458">
    <property type="entry name" value="PEPTIDE DEFORMYLASE"/>
    <property type="match status" value="1"/>
</dbReference>
<sequence>MGEPNSLPDIQASSFLERDRKIRPVTASDLITIWDRPADTQPRPHACIWPNGGIGQHTVAVVQQVLRPEADFPCVFLWHQAQWSATSRSMTHAANTDISFSAASDGAAPLQILTPPHPVLRQKARLVKPEDVADIRKILPNMFSAMYQAPGIGLAAPQVGLSQRFLLVDLGEKDARDPIVMINPEVIAETEDMAVREEGCLSLPNQYAEVVRPEKIRVRWNNINGDVVEREAEGLLATCIQHEIDHLEGVLFVDHLSALRRNMILRRLAKELKRK</sequence>
<keyword evidence="2" id="KW-0648">Protein biosynthesis</keyword>
<dbReference type="PRINTS" id="PR01576">
    <property type="entry name" value="PDEFORMYLASE"/>
</dbReference>
<dbReference type="EMBL" id="AEUP01000023">
    <property type="protein sequence ID" value="EGE48202.1"/>
    <property type="molecule type" value="Genomic_DNA"/>
</dbReference>
<evidence type="ECO:0000313" key="3">
    <source>
        <dbReference type="EMBL" id="EGE48202.1"/>
    </source>
</evidence>
<gene>
    <name evidence="2 3" type="primary">def</name>
    <name evidence="3" type="ORF">APO_1242</name>
</gene>
<keyword evidence="2" id="KW-0408">Iron</keyword>
<keyword evidence="2" id="KW-0378">Hydrolase</keyword>
<dbReference type="GO" id="GO:0006412">
    <property type="term" value="P:translation"/>
    <property type="evidence" value="ECO:0007669"/>
    <property type="project" value="UniProtKB-UniRule"/>
</dbReference>
<dbReference type="InterPro" id="IPR023635">
    <property type="entry name" value="Peptide_deformylase"/>
</dbReference>
<dbReference type="PANTHER" id="PTHR10458:SF22">
    <property type="entry name" value="PEPTIDE DEFORMYLASE"/>
    <property type="match status" value="1"/>
</dbReference>
<dbReference type="NCBIfam" id="TIGR00079">
    <property type="entry name" value="pept_deformyl"/>
    <property type="match status" value="1"/>
</dbReference>
<comment type="cofactor">
    <cofactor evidence="2">
        <name>Fe(2+)</name>
        <dbReference type="ChEBI" id="CHEBI:29033"/>
    </cofactor>
    <text evidence="2">Binds 1 Fe(2+) ion.</text>
</comment>
<feature type="active site" evidence="2">
    <location>
        <position position="243"/>
    </location>
</feature>
<keyword evidence="2" id="KW-0479">Metal-binding</keyword>
<comment type="function">
    <text evidence="2">Removes the formyl group from the N-terminal Met of newly synthesized proteins. Requires at least a dipeptide for an efficient rate of reaction. N-terminal L-methionine is a prerequisite for activity but the enzyme has broad specificity at other positions.</text>
</comment>
<reference evidence="3 4" key="1">
    <citation type="journal article" date="2011" name="Science">
        <title>Drosophila microbiome modulates host developmental and metabolic homeostasis via insulin signaling.</title>
        <authorList>
            <person name="Shin S.C."/>
            <person name="Kim S.H."/>
            <person name="You H."/>
            <person name="Kim B."/>
            <person name="Kim A.C."/>
            <person name="Lee K.A."/>
            <person name="Yoon J.H."/>
            <person name="Ryu J.H."/>
            <person name="Lee W.J."/>
        </authorList>
    </citation>
    <scope>NUCLEOTIDE SEQUENCE [LARGE SCALE GENOMIC DNA]</scope>
    <source>
        <strain evidence="3 4">DM001</strain>
    </source>
</reference>
<accession>F1YTH8</accession>
<dbReference type="NCBIfam" id="NF001159">
    <property type="entry name" value="PRK00150.1-3"/>
    <property type="match status" value="1"/>
</dbReference>
<evidence type="ECO:0000313" key="4">
    <source>
        <dbReference type="Proteomes" id="UP000018454"/>
    </source>
</evidence>
<dbReference type="AlphaFoldDB" id="F1YTH8"/>
<dbReference type="Gene3D" id="3.90.45.10">
    <property type="entry name" value="Peptide deformylase"/>
    <property type="match status" value="1"/>
</dbReference>
<dbReference type="GO" id="GO:0042586">
    <property type="term" value="F:peptide deformylase activity"/>
    <property type="evidence" value="ECO:0007669"/>
    <property type="project" value="UniProtKB-UniRule"/>
</dbReference>
<evidence type="ECO:0000256" key="1">
    <source>
        <dbReference type="ARBA" id="ARBA00010759"/>
    </source>
</evidence>
<dbReference type="GO" id="GO:0046872">
    <property type="term" value="F:metal ion binding"/>
    <property type="evidence" value="ECO:0007669"/>
    <property type="project" value="UniProtKB-KW"/>
</dbReference>
<feature type="binding site" evidence="2">
    <location>
        <position position="246"/>
    </location>
    <ligand>
        <name>Fe cation</name>
        <dbReference type="ChEBI" id="CHEBI:24875"/>
    </ligand>
</feature>
<dbReference type="InterPro" id="IPR036821">
    <property type="entry name" value="Peptide_deformylase_sf"/>
</dbReference>
<dbReference type="EC" id="3.5.1.88" evidence="2"/>
<name>F1YTH8_9PROT</name>
<dbReference type="Proteomes" id="UP000018454">
    <property type="component" value="Unassembled WGS sequence"/>
</dbReference>
<comment type="catalytic activity">
    <reaction evidence="2">
        <text>N-terminal N-formyl-L-methionyl-[peptide] + H2O = N-terminal L-methionyl-[peptide] + formate</text>
        <dbReference type="Rhea" id="RHEA:24420"/>
        <dbReference type="Rhea" id="RHEA-COMP:10639"/>
        <dbReference type="Rhea" id="RHEA-COMP:10640"/>
        <dbReference type="ChEBI" id="CHEBI:15377"/>
        <dbReference type="ChEBI" id="CHEBI:15740"/>
        <dbReference type="ChEBI" id="CHEBI:49298"/>
        <dbReference type="ChEBI" id="CHEBI:64731"/>
        <dbReference type="EC" id="3.5.1.88"/>
    </reaction>
</comment>
<evidence type="ECO:0000256" key="2">
    <source>
        <dbReference type="HAMAP-Rule" id="MF_00163"/>
    </source>
</evidence>
<protein>
    <recommendedName>
        <fullName evidence="2">Peptide deformylase</fullName>
        <shortName evidence="2">PDF</shortName>
        <ecNumber evidence="2">3.5.1.88</ecNumber>
    </recommendedName>
    <alternativeName>
        <fullName evidence="2">Polypeptide deformylase</fullName>
    </alternativeName>
</protein>
<comment type="similarity">
    <text evidence="1 2">Belongs to the polypeptide deformylase family.</text>
</comment>
<organism evidence="3 4">
    <name type="scientific">Acetobacter pomorum DM001</name>
    <dbReference type="NCBI Taxonomy" id="945681"/>
    <lineage>
        <taxon>Bacteria</taxon>
        <taxon>Pseudomonadati</taxon>
        <taxon>Pseudomonadota</taxon>
        <taxon>Alphaproteobacteria</taxon>
        <taxon>Acetobacterales</taxon>
        <taxon>Acetobacteraceae</taxon>
        <taxon>Acetobacter</taxon>
    </lineage>
</organism>
<dbReference type="HAMAP" id="MF_00163">
    <property type="entry name" value="Pep_deformylase"/>
    <property type="match status" value="1"/>
</dbReference>
<dbReference type="SUPFAM" id="SSF56420">
    <property type="entry name" value="Peptide deformylase"/>
    <property type="match status" value="1"/>
</dbReference>
<comment type="caution">
    <text evidence="3">The sequence shown here is derived from an EMBL/GenBank/DDBJ whole genome shotgun (WGS) entry which is preliminary data.</text>
</comment>
<dbReference type="CDD" id="cd00487">
    <property type="entry name" value="Pep_deformylase"/>
    <property type="match status" value="1"/>
</dbReference>